<evidence type="ECO:0000256" key="1">
    <source>
        <dbReference type="SAM" id="MobiDB-lite"/>
    </source>
</evidence>
<accession>A0A4Z2ISP6</accession>
<sequence length="112" mass="11654">MDETLGTVSLSQTPSASSRSLISQANMLSGDVAGPDALVSQLHDPLPHHVREGSAVHKHPAELVHAAVPCVGHNSSTGEHRGGDDNNMDTAKYRAVCPPLLRNGLCVSEALG</sequence>
<dbReference type="AlphaFoldDB" id="A0A4Z2ISP6"/>
<proteinExistence type="predicted"/>
<dbReference type="Proteomes" id="UP000314294">
    <property type="component" value="Unassembled WGS sequence"/>
</dbReference>
<reference evidence="2 3" key="1">
    <citation type="submission" date="2019-03" db="EMBL/GenBank/DDBJ databases">
        <title>First draft genome of Liparis tanakae, snailfish: a comprehensive survey of snailfish specific genes.</title>
        <authorList>
            <person name="Kim W."/>
            <person name="Song I."/>
            <person name="Jeong J.-H."/>
            <person name="Kim D."/>
            <person name="Kim S."/>
            <person name="Ryu S."/>
            <person name="Song J.Y."/>
            <person name="Lee S.K."/>
        </authorList>
    </citation>
    <scope>NUCLEOTIDE SEQUENCE [LARGE SCALE GENOMIC DNA]</scope>
    <source>
        <tissue evidence="2">Muscle</tissue>
    </source>
</reference>
<name>A0A4Z2ISP6_9TELE</name>
<keyword evidence="3" id="KW-1185">Reference proteome</keyword>
<evidence type="ECO:0000313" key="3">
    <source>
        <dbReference type="Proteomes" id="UP000314294"/>
    </source>
</evidence>
<gene>
    <name evidence="2" type="ORF">EYF80_008930</name>
</gene>
<protein>
    <submittedName>
        <fullName evidence="2">Uncharacterized protein</fullName>
    </submittedName>
</protein>
<evidence type="ECO:0000313" key="2">
    <source>
        <dbReference type="EMBL" id="TNN80925.1"/>
    </source>
</evidence>
<organism evidence="2 3">
    <name type="scientific">Liparis tanakae</name>
    <name type="common">Tanaka's snailfish</name>
    <dbReference type="NCBI Taxonomy" id="230148"/>
    <lineage>
        <taxon>Eukaryota</taxon>
        <taxon>Metazoa</taxon>
        <taxon>Chordata</taxon>
        <taxon>Craniata</taxon>
        <taxon>Vertebrata</taxon>
        <taxon>Euteleostomi</taxon>
        <taxon>Actinopterygii</taxon>
        <taxon>Neopterygii</taxon>
        <taxon>Teleostei</taxon>
        <taxon>Neoteleostei</taxon>
        <taxon>Acanthomorphata</taxon>
        <taxon>Eupercaria</taxon>
        <taxon>Perciformes</taxon>
        <taxon>Cottioidei</taxon>
        <taxon>Cottales</taxon>
        <taxon>Liparidae</taxon>
        <taxon>Liparis</taxon>
    </lineage>
</organism>
<feature type="region of interest" description="Disordered" evidence="1">
    <location>
        <begin position="1"/>
        <end position="22"/>
    </location>
</feature>
<dbReference type="EMBL" id="SRLO01000050">
    <property type="protein sequence ID" value="TNN80925.1"/>
    <property type="molecule type" value="Genomic_DNA"/>
</dbReference>
<comment type="caution">
    <text evidence="2">The sequence shown here is derived from an EMBL/GenBank/DDBJ whole genome shotgun (WGS) entry which is preliminary data.</text>
</comment>